<dbReference type="PANTHER" id="PTHR38046">
    <property type="entry name" value="CRYPTIC LOCI REGULATOR 2"/>
    <property type="match status" value="1"/>
</dbReference>
<dbReference type="GO" id="GO:0070824">
    <property type="term" value="C:SHREC complex"/>
    <property type="evidence" value="ECO:0007669"/>
    <property type="project" value="InterPro"/>
</dbReference>
<sequence length="1155" mass="123041">MWSDGTGFVPVSSTSTSSASNGAVNANSPNGSWFAADAETLRRFGQQIAASIRKGPDAFVFAPDDSDNPDNPLPKGYVLMCFQRSGPSKHVDRYLFGHPSGLRFRSTKEFVPHLRWLAVSRASGAACECILCTKKPSSNPASRTASASPFSSAAASASSLSKPKRIRSAPSVDSDSDTNTNSSPAKKKPNTVSTLPVKQIVQNPNSNPPSASPTSEEIIAPNKPAEQSAVQKTKSGTLPNPLSKTQAKTYQSTQSQPPQSTSQSQILLKNIAPITLLQSAPTPMPFSNFSKVTAETQKAEKTLAQAKEMLEKSIAFSATKTPDANLVRKIHELETFLLESRKYTMPLALQPKTVDPKTTKAPTSTVSVTVNPAPLKVEDTMADNANSPNGVDSIKSKEQPLSATKKPSNLASMDPGQQFVQQQKINKVFGQLKVATTRIGEVQAVLADEAISPENRELYSRKLKNLEEFQQDCLKYLAAWRKNGLIPITDENDGISGVGNASEPSNASALAISATLSTADITASTGEVPPPVLPSNSQIHMQPNQQKIIEKLLPAFSTKVTPFENPLAPAVAPVLITKQSEPAKVIESITVPMDLDRLIPAVVPNFKKPDDAILSSIAEVKSAVANVAEKARENKSKALNLTTTISNTPQLLLPSKGPQDSLVIAKAPVTNSNHLQVSTPLSGVTPSIATALPTITGPAPWGKAVAGKPQTTFASKKPAKHHRVMIVPQNPQQSQSKPLHQIDPVKLLPGPVLTPTFRVNELVYVEALLFKSSRSTRTIESFPPAPGSNSNTSVSIETSKIYEKGCVFWPAIIDTVYSESTQNHLWTTPILIESIADPLQQQTSSSKNTAVFGGGKELINVSTAASFPDSSFIVENGTTARRRVSYRVRLLCVRNGVLPLPEIYLVPARHVQVPDGIVPAGLTDAMIDAVCINDKNNGNGVSVPYSAFNSSAEGVSVLGGFDVVIVSYMKALLIARTIFNNSIAGGVDGRGVYYQNIGSDSLLLGGEVVRTGDFVAVKGVNNAKKICILRVSGWGVSNNGSNDPAATPAVAPNPSTAAAGSGMWIEGRLSARREGKSLAKAQQAARAAAAGKRVAGVYINGESEDAEFERRCYRYGGVVRVSVNDFVGRIYATFPIVARDDEGRIFVAKKTAKVI</sequence>
<dbReference type="InterPro" id="IPR031915">
    <property type="entry name" value="Clr2_N"/>
</dbReference>
<feature type="region of interest" description="Disordered" evidence="1">
    <location>
        <begin position="379"/>
        <end position="413"/>
    </location>
</feature>
<feature type="compositionally biased region" description="Polar residues" evidence="1">
    <location>
        <begin position="399"/>
        <end position="411"/>
    </location>
</feature>
<evidence type="ECO:0000256" key="1">
    <source>
        <dbReference type="SAM" id="MobiDB-lite"/>
    </source>
</evidence>
<accession>A0AAD5T0B8</accession>
<dbReference type="Proteomes" id="UP001211907">
    <property type="component" value="Unassembled WGS sequence"/>
</dbReference>
<feature type="region of interest" description="Disordered" evidence="1">
    <location>
        <begin position="1"/>
        <end position="24"/>
    </location>
</feature>
<dbReference type="Pfam" id="PF16761">
    <property type="entry name" value="Clr2_transil"/>
    <property type="match status" value="1"/>
</dbReference>
<protein>
    <recommendedName>
        <fullName evidence="2">Cryptic loci regulator 2 N-terminal domain-containing protein</fullName>
    </recommendedName>
</protein>
<comment type="caution">
    <text evidence="3">The sequence shown here is derived from an EMBL/GenBank/DDBJ whole genome shotgun (WGS) entry which is preliminary data.</text>
</comment>
<dbReference type="GO" id="GO:0031934">
    <property type="term" value="C:mating-type region heterochromatin"/>
    <property type="evidence" value="ECO:0007669"/>
    <property type="project" value="TreeGrafter"/>
</dbReference>
<gene>
    <name evidence="3" type="ORF">HK100_012448</name>
</gene>
<reference evidence="3" key="1">
    <citation type="submission" date="2020-05" db="EMBL/GenBank/DDBJ databases">
        <title>Phylogenomic resolution of chytrid fungi.</title>
        <authorList>
            <person name="Stajich J.E."/>
            <person name="Amses K."/>
            <person name="Simmons R."/>
            <person name="Seto K."/>
            <person name="Myers J."/>
            <person name="Bonds A."/>
            <person name="Quandt C.A."/>
            <person name="Barry K."/>
            <person name="Liu P."/>
            <person name="Grigoriev I."/>
            <person name="Longcore J.E."/>
            <person name="James T.Y."/>
        </authorList>
    </citation>
    <scope>NUCLEOTIDE SEQUENCE</scope>
    <source>
        <strain evidence="3">JEL0513</strain>
    </source>
</reference>
<keyword evidence="4" id="KW-1185">Reference proteome</keyword>
<feature type="compositionally biased region" description="Polar residues" evidence="1">
    <location>
        <begin position="190"/>
        <end position="202"/>
    </location>
</feature>
<organism evidence="3 4">
    <name type="scientific">Physocladia obscura</name>
    <dbReference type="NCBI Taxonomy" id="109957"/>
    <lineage>
        <taxon>Eukaryota</taxon>
        <taxon>Fungi</taxon>
        <taxon>Fungi incertae sedis</taxon>
        <taxon>Chytridiomycota</taxon>
        <taxon>Chytridiomycota incertae sedis</taxon>
        <taxon>Chytridiomycetes</taxon>
        <taxon>Chytridiales</taxon>
        <taxon>Chytriomycetaceae</taxon>
        <taxon>Physocladia</taxon>
    </lineage>
</organism>
<feature type="region of interest" description="Disordered" evidence="1">
    <location>
        <begin position="136"/>
        <end position="264"/>
    </location>
</feature>
<feature type="compositionally biased region" description="Low complexity" evidence="1">
    <location>
        <begin position="251"/>
        <end position="264"/>
    </location>
</feature>
<feature type="domain" description="Cryptic loci regulator 2 N-terminal" evidence="2">
    <location>
        <begin position="73"/>
        <end position="132"/>
    </location>
</feature>
<evidence type="ECO:0000313" key="3">
    <source>
        <dbReference type="EMBL" id="KAJ3121260.1"/>
    </source>
</evidence>
<feature type="compositionally biased region" description="Low complexity" evidence="1">
    <location>
        <begin position="141"/>
        <end position="161"/>
    </location>
</feature>
<dbReference type="EMBL" id="JADGJH010000895">
    <property type="protein sequence ID" value="KAJ3121260.1"/>
    <property type="molecule type" value="Genomic_DNA"/>
</dbReference>
<dbReference type="PANTHER" id="PTHR38046:SF1">
    <property type="entry name" value="CRYPTIC LOCI REGULATOR 2"/>
    <property type="match status" value="1"/>
</dbReference>
<feature type="compositionally biased region" description="Low complexity" evidence="1">
    <location>
        <begin position="9"/>
        <end position="24"/>
    </location>
</feature>
<proteinExistence type="predicted"/>
<dbReference type="GO" id="GO:0030466">
    <property type="term" value="P:silent mating-type cassette heterochromatin formation"/>
    <property type="evidence" value="ECO:0007669"/>
    <property type="project" value="TreeGrafter"/>
</dbReference>
<dbReference type="InterPro" id="IPR038986">
    <property type="entry name" value="Clr2"/>
</dbReference>
<feature type="compositionally biased region" description="Polar residues" evidence="1">
    <location>
        <begin position="228"/>
        <end position="250"/>
    </location>
</feature>
<dbReference type="GO" id="GO:0033553">
    <property type="term" value="C:rDNA heterochromatin"/>
    <property type="evidence" value="ECO:0007669"/>
    <property type="project" value="TreeGrafter"/>
</dbReference>
<dbReference type="AlphaFoldDB" id="A0AAD5T0B8"/>
<evidence type="ECO:0000259" key="2">
    <source>
        <dbReference type="Pfam" id="PF16761"/>
    </source>
</evidence>
<evidence type="ECO:0000313" key="4">
    <source>
        <dbReference type="Proteomes" id="UP001211907"/>
    </source>
</evidence>
<name>A0AAD5T0B8_9FUNG</name>